<dbReference type="GO" id="GO:0030295">
    <property type="term" value="F:protein kinase activator activity"/>
    <property type="evidence" value="ECO:0007669"/>
    <property type="project" value="TreeGrafter"/>
</dbReference>
<reference evidence="2" key="1">
    <citation type="journal article" date="2020" name="mSystems">
        <title>Genome- and Community-Level Interaction Insights into Carbon Utilization and Element Cycling Functions of Hydrothermarchaeota in Hydrothermal Sediment.</title>
        <authorList>
            <person name="Zhou Z."/>
            <person name="Liu Y."/>
            <person name="Xu W."/>
            <person name="Pan J."/>
            <person name="Luo Z.H."/>
            <person name="Li M."/>
        </authorList>
    </citation>
    <scope>NUCLEOTIDE SEQUENCE [LARGE SCALE GENOMIC DNA]</scope>
    <source>
        <strain evidence="2">SpSt-914</strain>
    </source>
</reference>
<evidence type="ECO:0000313" key="2">
    <source>
        <dbReference type="EMBL" id="HGD13199.1"/>
    </source>
</evidence>
<gene>
    <name evidence="2" type="ORF">ENX16_03880</name>
</gene>
<organism evidence="2">
    <name type="scientific">candidate division WOR-3 bacterium</name>
    <dbReference type="NCBI Taxonomy" id="2052148"/>
    <lineage>
        <taxon>Bacteria</taxon>
        <taxon>Bacteria division WOR-3</taxon>
    </lineage>
</organism>
<dbReference type="PANTHER" id="PTHR47738">
    <property type="entry name" value="PTS SYSTEM FRUCTOSE-LIKE EIIA COMPONENT-RELATED"/>
    <property type="match status" value="1"/>
</dbReference>
<proteinExistence type="predicted"/>
<feature type="domain" description="PTS EIIA type-2" evidence="1">
    <location>
        <begin position="5"/>
        <end position="152"/>
    </location>
</feature>
<dbReference type="InterPro" id="IPR002178">
    <property type="entry name" value="PTS_EIIA_type-2_dom"/>
</dbReference>
<dbReference type="InterPro" id="IPR051541">
    <property type="entry name" value="PTS_SugarTrans_NitroReg"/>
</dbReference>
<evidence type="ECO:0000259" key="1">
    <source>
        <dbReference type="PROSITE" id="PS51094"/>
    </source>
</evidence>
<protein>
    <submittedName>
        <fullName evidence="2">PTS sugar transporter subunit IIA</fullName>
    </submittedName>
</protein>
<dbReference type="Pfam" id="PF00359">
    <property type="entry name" value="PTS_EIIA_2"/>
    <property type="match status" value="1"/>
</dbReference>
<sequence length="165" mass="17776">MNLNEIVIPELAFDAPPVATQEQLFELIADRLLSASITTDYDSLVQGFLKREELCSTGVGHGVALPHSATPAIDRIIVIVTRLNPALDWHARDNEPVNLVVALVSPPSLYSVYLQVLAALARALHLEPVRRLARNAPSAADAAKIIAISAQKQEEGSEGLIEPVC</sequence>
<accession>A0A7V3PTG4</accession>
<keyword evidence="2" id="KW-0813">Transport</keyword>
<name>A0A7V3PTG4_UNCW3</name>
<dbReference type="Gene3D" id="3.40.930.10">
    <property type="entry name" value="Mannitol-specific EII, Chain A"/>
    <property type="match status" value="1"/>
</dbReference>
<dbReference type="PROSITE" id="PS51094">
    <property type="entry name" value="PTS_EIIA_TYPE_2"/>
    <property type="match status" value="1"/>
</dbReference>
<dbReference type="SUPFAM" id="SSF55804">
    <property type="entry name" value="Phoshotransferase/anion transport protein"/>
    <property type="match status" value="1"/>
</dbReference>
<dbReference type="EMBL" id="DTMZ01000091">
    <property type="protein sequence ID" value="HGD13199.1"/>
    <property type="molecule type" value="Genomic_DNA"/>
</dbReference>
<dbReference type="InterPro" id="IPR016152">
    <property type="entry name" value="PTrfase/Anion_transptr"/>
</dbReference>
<dbReference type="PANTHER" id="PTHR47738:SF1">
    <property type="entry name" value="NITROGEN REGULATORY PROTEIN"/>
    <property type="match status" value="1"/>
</dbReference>
<keyword evidence="2" id="KW-0762">Sugar transport</keyword>
<dbReference type="AlphaFoldDB" id="A0A7V3PTG4"/>
<comment type="caution">
    <text evidence="2">The sequence shown here is derived from an EMBL/GenBank/DDBJ whole genome shotgun (WGS) entry which is preliminary data.</text>
</comment>